<evidence type="ECO:0000313" key="3">
    <source>
        <dbReference type="EMBL" id="AKQ01753.1"/>
    </source>
</evidence>
<sequence>MTVGRRLTQRVVSSSPRRIAGDVGRLPALVVTTFIVASILPLTTGIWGSGVRVALAVGAPAYGPGEPVTFAIVVRNVGFVDARVDFATSCHTRFEVLDVRSGIVYHSEVHYGCFEMLTSVTLAPGETRTYPWTWDQTTDEKIPVRHPSAVFLLAFFGSRPAVAPILLV</sequence>
<name>A0A0H4T270_9EURY</name>
<dbReference type="InterPro" id="IPR020481">
    <property type="entry name" value="Intracell_prot_inh_BsuPI"/>
</dbReference>
<keyword evidence="1" id="KW-0472">Membrane</keyword>
<evidence type="ECO:0000256" key="1">
    <source>
        <dbReference type="SAM" id="Phobius"/>
    </source>
</evidence>
<keyword evidence="1" id="KW-0812">Transmembrane</keyword>
<accession>A0A0H4T270</accession>
<dbReference type="EMBL" id="KT006976">
    <property type="protein sequence ID" value="AKQ01753.1"/>
    <property type="molecule type" value="Genomic_DNA"/>
</dbReference>
<feature type="domain" description="Intracellular proteinase inhibitor BsuPI" evidence="2">
    <location>
        <begin position="60"/>
        <end position="137"/>
    </location>
</feature>
<keyword evidence="1" id="KW-1133">Transmembrane helix</keyword>
<dbReference type="Gene3D" id="2.60.40.2360">
    <property type="entry name" value="Intracellular proteinase inhibitor BsuPI"/>
    <property type="match status" value="1"/>
</dbReference>
<dbReference type="AlphaFoldDB" id="A0A0H4T270"/>
<feature type="transmembrane region" description="Helical" evidence="1">
    <location>
        <begin position="26"/>
        <end position="47"/>
    </location>
</feature>
<dbReference type="Pfam" id="PF12690">
    <property type="entry name" value="BsuPI"/>
    <property type="match status" value="1"/>
</dbReference>
<proteinExistence type="predicted"/>
<organism evidence="3">
    <name type="scientific">uncultured euryarchaeote Rifle_16ft_4_minimus_23719</name>
    <dbReference type="NCBI Taxonomy" id="1665190"/>
    <lineage>
        <taxon>Archaea</taxon>
        <taxon>Methanobacteriati</taxon>
        <taxon>Methanobacteriota</taxon>
        <taxon>environmental samples</taxon>
    </lineage>
</organism>
<dbReference type="InterPro" id="IPR038144">
    <property type="entry name" value="IPI"/>
</dbReference>
<reference evidence="3" key="1">
    <citation type="journal article" date="2015" name="ISME J.">
        <title>Aquifer environment selects for microbial species cohorts in sediment and groundwater.</title>
        <authorList>
            <person name="Hug L.A."/>
            <person name="Thomas B.C."/>
            <person name="Brown C.T."/>
            <person name="Frischkorn K.R."/>
            <person name="Williams K.H."/>
            <person name="Tringe S.G."/>
            <person name="Banfield J.F."/>
        </authorList>
    </citation>
    <scope>NUCLEOTIDE SEQUENCE</scope>
</reference>
<evidence type="ECO:0000259" key="2">
    <source>
        <dbReference type="Pfam" id="PF12690"/>
    </source>
</evidence>
<protein>
    <recommendedName>
        <fullName evidence="2">Intracellular proteinase inhibitor BsuPI domain-containing protein</fullName>
    </recommendedName>
</protein>